<accession>A0A7W6J8K3</accession>
<keyword evidence="1" id="KW-0472">Membrane</keyword>
<protein>
    <submittedName>
        <fullName evidence="2">Uncharacterized protein</fullName>
    </submittedName>
</protein>
<organism evidence="2 3">
    <name type="scientific">Gellertiella hungarica</name>
    <dbReference type="NCBI Taxonomy" id="1572859"/>
    <lineage>
        <taxon>Bacteria</taxon>
        <taxon>Pseudomonadati</taxon>
        <taxon>Pseudomonadota</taxon>
        <taxon>Alphaproteobacteria</taxon>
        <taxon>Hyphomicrobiales</taxon>
        <taxon>Rhizobiaceae</taxon>
        <taxon>Gellertiella</taxon>
    </lineage>
</organism>
<keyword evidence="1" id="KW-0812">Transmembrane</keyword>
<proteinExistence type="predicted"/>
<dbReference type="EMBL" id="JACIEZ010000011">
    <property type="protein sequence ID" value="MBB4066806.1"/>
    <property type="molecule type" value="Genomic_DNA"/>
</dbReference>
<comment type="caution">
    <text evidence="2">The sequence shown here is derived from an EMBL/GenBank/DDBJ whole genome shotgun (WGS) entry which is preliminary data.</text>
</comment>
<dbReference type="Proteomes" id="UP000528286">
    <property type="component" value="Unassembled WGS sequence"/>
</dbReference>
<keyword evidence="1" id="KW-1133">Transmembrane helix</keyword>
<feature type="transmembrane region" description="Helical" evidence="1">
    <location>
        <begin position="6"/>
        <end position="27"/>
    </location>
</feature>
<name>A0A7W6J8K3_9HYPH</name>
<gene>
    <name evidence="2" type="ORF">GGR23_004024</name>
</gene>
<sequence>MISDYLWFFAVAIGPVILGAVILYAVLRNRRLTPGERVARSEAVREMYTDSSEDRRT</sequence>
<evidence type="ECO:0000313" key="3">
    <source>
        <dbReference type="Proteomes" id="UP000528286"/>
    </source>
</evidence>
<dbReference type="RefSeq" id="WP_183368057.1">
    <property type="nucleotide sequence ID" value="NZ_JACIEZ010000011.1"/>
</dbReference>
<evidence type="ECO:0000313" key="2">
    <source>
        <dbReference type="EMBL" id="MBB4066806.1"/>
    </source>
</evidence>
<evidence type="ECO:0000256" key="1">
    <source>
        <dbReference type="SAM" id="Phobius"/>
    </source>
</evidence>
<keyword evidence="3" id="KW-1185">Reference proteome</keyword>
<dbReference type="AlphaFoldDB" id="A0A7W6J8K3"/>
<reference evidence="2 3" key="1">
    <citation type="submission" date="2020-08" db="EMBL/GenBank/DDBJ databases">
        <title>Genomic Encyclopedia of Type Strains, Phase IV (KMG-IV): sequencing the most valuable type-strain genomes for metagenomic binning, comparative biology and taxonomic classification.</title>
        <authorList>
            <person name="Goeker M."/>
        </authorList>
    </citation>
    <scope>NUCLEOTIDE SEQUENCE [LARGE SCALE GENOMIC DNA]</scope>
    <source>
        <strain evidence="2 3">DSM 29853</strain>
    </source>
</reference>